<organism evidence="2">
    <name type="scientific">Sesamum radiatum</name>
    <name type="common">Black benniseed</name>
    <dbReference type="NCBI Taxonomy" id="300843"/>
    <lineage>
        <taxon>Eukaryota</taxon>
        <taxon>Viridiplantae</taxon>
        <taxon>Streptophyta</taxon>
        <taxon>Embryophyta</taxon>
        <taxon>Tracheophyta</taxon>
        <taxon>Spermatophyta</taxon>
        <taxon>Magnoliopsida</taxon>
        <taxon>eudicotyledons</taxon>
        <taxon>Gunneridae</taxon>
        <taxon>Pentapetalae</taxon>
        <taxon>asterids</taxon>
        <taxon>lamiids</taxon>
        <taxon>Lamiales</taxon>
        <taxon>Pedaliaceae</taxon>
        <taxon>Sesamum</taxon>
    </lineage>
</organism>
<dbReference type="EMBL" id="JACGWJ010000019">
    <property type="protein sequence ID" value="KAL0345870.1"/>
    <property type="molecule type" value="Genomic_DNA"/>
</dbReference>
<comment type="caution">
    <text evidence="2">The sequence shown here is derived from an EMBL/GenBank/DDBJ whole genome shotgun (WGS) entry which is preliminary data.</text>
</comment>
<feature type="region of interest" description="Disordered" evidence="1">
    <location>
        <begin position="1"/>
        <end position="20"/>
    </location>
</feature>
<dbReference type="PANTHER" id="PTHR34222">
    <property type="entry name" value="GAG_PRE-INTEGRS DOMAIN-CONTAINING PROTEIN"/>
    <property type="match status" value="1"/>
</dbReference>
<evidence type="ECO:0000256" key="1">
    <source>
        <dbReference type="SAM" id="MobiDB-lite"/>
    </source>
</evidence>
<proteinExistence type="predicted"/>
<evidence type="ECO:0000313" key="2">
    <source>
        <dbReference type="EMBL" id="KAL0345870.1"/>
    </source>
</evidence>
<dbReference type="AlphaFoldDB" id="A0AAW2NPQ6"/>
<dbReference type="PANTHER" id="PTHR34222:SF99">
    <property type="entry name" value="PROTEIN, PUTATIVE-RELATED"/>
    <property type="match status" value="1"/>
</dbReference>
<sequence>MESSVSTVPDASVSTGTGNSRIQMVHHPAKVEQIEASQLIQFLTGLNESYDSIRNQILMLDPFPHVNKAYSMILRVERQRQVNLELVEPSENTTLLGKVYEHKGHNKDTCSKFHGVPNWYKELTDQRKRNGGGGRAYMTNEGNYVDMPVTIEATGTDLVADLMEALKHKNKAPQDPIRVHFAQEMK</sequence>
<accession>A0AAW2NPQ6</accession>
<name>A0AAW2NPQ6_SESRA</name>
<protein>
    <submittedName>
        <fullName evidence="2">Uncharacterized protein</fullName>
    </submittedName>
</protein>
<reference evidence="2" key="2">
    <citation type="journal article" date="2024" name="Plant">
        <title>Genomic evolution and insights into agronomic trait innovations of Sesamum species.</title>
        <authorList>
            <person name="Miao H."/>
            <person name="Wang L."/>
            <person name="Qu L."/>
            <person name="Liu H."/>
            <person name="Sun Y."/>
            <person name="Le M."/>
            <person name="Wang Q."/>
            <person name="Wei S."/>
            <person name="Zheng Y."/>
            <person name="Lin W."/>
            <person name="Duan Y."/>
            <person name="Cao H."/>
            <person name="Xiong S."/>
            <person name="Wang X."/>
            <person name="Wei L."/>
            <person name="Li C."/>
            <person name="Ma Q."/>
            <person name="Ju M."/>
            <person name="Zhao R."/>
            <person name="Li G."/>
            <person name="Mu C."/>
            <person name="Tian Q."/>
            <person name="Mei H."/>
            <person name="Zhang T."/>
            <person name="Gao T."/>
            <person name="Zhang H."/>
        </authorList>
    </citation>
    <scope>NUCLEOTIDE SEQUENCE</scope>
    <source>
        <strain evidence="2">G02</strain>
    </source>
</reference>
<reference evidence="2" key="1">
    <citation type="submission" date="2020-06" db="EMBL/GenBank/DDBJ databases">
        <authorList>
            <person name="Li T."/>
            <person name="Hu X."/>
            <person name="Zhang T."/>
            <person name="Song X."/>
            <person name="Zhang H."/>
            <person name="Dai N."/>
            <person name="Sheng W."/>
            <person name="Hou X."/>
            <person name="Wei L."/>
        </authorList>
    </citation>
    <scope>NUCLEOTIDE SEQUENCE</scope>
    <source>
        <strain evidence="2">G02</strain>
        <tissue evidence="2">Leaf</tissue>
    </source>
</reference>
<gene>
    <name evidence="2" type="ORF">Sradi_4418300</name>
</gene>